<dbReference type="InterPro" id="IPR039425">
    <property type="entry name" value="RNA_pol_sigma-70-like"/>
</dbReference>
<dbReference type="InterPro" id="IPR007627">
    <property type="entry name" value="RNA_pol_sigma70_r2"/>
</dbReference>
<dbReference type="Gene3D" id="1.10.10.10">
    <property type="entry name" value="Winged helix-like DNA-binding domain superfamily/Winged helix DNA-binding domain"/>
    <property type="match status" value="1"/>
</dbReference>
<dbReference type="Proteomes" id="UP000251800">
    <property type="component" value="Unassembled WGS sequence"/>
</dbReference>
<evidence type="ECO:0008006" key="9">
    <source>
        <dbReference type="Google" id="ProtNLM"/>
    </source>
</evidence>
<dbReference type="InterPro" id="IPR013249">
    <property type="entry name" value="RNA_pol_sigma70_r4_t2"/>
</dbReference>
<dbReference type="EMBL" id="QEQK01000011">
    <property type="protein sequence ID" value="PWN55417.1"/>
    <property type="molecule type" value="Genomic_DNA"/>
</dbReference>
<comment type="caution">
    <text evidence="7">The sequence shown here is derived from an EMBL/GenBank/DDBJ whole genome shotgun (WGS) entry which is preliminary data.</text>
</comment>
<organism evidence="7 8">
    <name type="scientific">Abyssibacter profundi</name>
    <dbReference type="NCBI Taxonomy" id="2182787"/>
    <lineage>
        <taxon>Bacteria</taxon>
        <taxon>Pseudomonadati</taxon>
        <taxon>Pseudomonadota</taxon>
        <taxon>Gammaproteobacteria</taxon>
        <taxon>Chromatiales</taxon>
        <taxon>Oceanococcaceae</taxon>
        <taxon>Abyssibacter</taxon>
    </lineage>
</organism>
<evidence type="ECO:0000259" key="5">
    <source>
        <dbReference type="Pfam" id="PF04542"/>
    </source>
</evidence>
<keyword evidence="8" id="KW-1185">Reference proteome</keyword>
<evidence type="ECO:0000256" key="3">
    <source>
        <dbReference type="ARBA" id="ARBA00023082"/>
    </source>
</evidence>
<dbReference type="InterPro" id="IPR013325">
    <property type="entry name" value="RNA_pol_sigma_r2"/>
</dbReference>
<keyword evidence="2" id="KW-0805">Transcription regulation</keyword>
<dbReference type="Pfam" id="PF04542">
    <property type="entry name" value="Sigma70_r2"/>
    <property type="match status" value="1"/>
</dbReference>
<dbReference type="Pfam" id="PF08281">
    <property type="entry name" value="Sigma70_r4_2"/>
    <property type="match status" value="1"/>
</dbReference>
<dbReference type="OrthoDB" id="9782108at2"/>
<comment type="similarity">
    <text evidence="1">Belongs to the sigma-70 factor family. ECF subfamily.</text>
</comment>
<keyword evidence="4" id="KW-0804">Transcription</keyword>
<dbReference type="InterPro" id="IPR014284">
    <property type="entry name" value="RNA_pol_sigma-70_dom"/>
</dbReference>
<proteinExistence type="inferred from homology"/>
<dbReference type="GO" id="GO:0003677">
    <property type="term" value="F:DNA binding"/>
    <property type="evidence" value="ECO:0007669"/>
    <property type="project" value="InterPro"/>
</dbReference>
<dbReference type="RefSeq" id="WP_109720958.1">
    <property type="nucleotide sequence ID" value="NZ_QEQK01000011.1"/>
</dbReference>
<dbReference type="SUPFAM" id="SSF88659">
    <property type="entry name" value="Sigma3 and sigma4 domains of RNA polymerase sigma factors"/>
    <property type="match status" value="1"/>
</dbReference>
<dbReference type="InterPro" id="IPR036388">
    <property type="entry name" value="WH-like_DNA-bd_sf"/>
</dbReference>
<protein>
    <recommendedName>
        <fullName evidence="9">RNA polymerase subunit sigma-70</fullName>
    </recommendedName>
</protein>
<dbReference type="AlphaFoldDB" id="A0A363UJ81"/>
<name>A0A363UJ81_9GAMM</name>
<evidence type="ECO:0000256" key="4">
    <source>
        <dbReference type="ARBA" id="ARBA00023163"/>
    </source>
</evidence>
<feature type="domain" description="RNA polymerase sigma factor 70 region 4 type 2" evidence="6">
    <location>
        <begin position="130"/>
        <end position="178"/>
    </location>
</feature>
<evidence type="ECO:0000256" key="2">
    <source>
        <dbReference type="ARBA" id="ARBA00023015"/>
    </source>
</evidence>
<dbReference type="SUPFAM" id="SSF88946">
    <property type="entry name" value="Sigma2 domain of RNA polymerase sigma factors"/>
    <property type="match status" value="1"/>
</dbReference>
<reference evidence="7 8" key="1">
    <citation type="submission" date="2018-05" db="EMBL/GenBank/DDBJ databases">
        <title>Abyssibacter profundi OUC007T gen. nov., sp. nov, a marine bacterium isolated from seawater of the Mariana Trench.</title>
        <authorList>
            <person name="Zhou S."/>
        </authorList>
    </citation>
    <scope>NUCLEOTIDE SEQUENCE [LARGE SCALE GENOMIC DNA]</scope>
    <source>
        <strain evidence="7 8">OUC007</strain>
    </source>
</reference>
<sequence>MNDALGVLIEGAKDGDAVALEAVVREVQDKVYRLAIRMLANPDDALEATQEVLITVITKLSTFEGRSSFDTWVYRVAVNYLLDEKKAQVKRACLSFEEFREDLHSDLVSDPTPSDEEGLLLSELRISCTMAMLLCLDLKHRIAYVLGDVFEFDHSEAAEILSISKVNFRQRLSRARSQVVAFTSAHCGVANENAKCSCPRRLPAALNLGRINKERLVYAQNYGASYEDVMNQARAVEKSLRALILQRSIPVLNCPEDLGVMLADIVSG</sequence>
<dbReference type="PANTHER" id="PTHR43133:SF51">
    <property type="entry name" value="RNA POLYMERASE SIGMA FACTOR"/>
    <property type="match status" value="1"/>
</dbReference>
<dbReference type="NCBIfam" id="TIGR02937">
    <property type="entry name" value="sigma70-ECF"/>
    <property type="match status" value="1"/>
</dbReference>
<dbReference type="GO" id="GO:0006352">
    <property type="term" value="P:DNA-templated transcription initiation"/>
    <property type="evidence" value="ECO:0007669"/>
    <property type="project" value="InterPro"/>
</dbReference>
<dbReference type="GO" id="GO:0016987">
    <property type="term" value="F:sigma factor activity"/>
    <property type="evidence" value="ECO:0007669"/>
    <property type="project" value="UniProtKB-KW"/>
</dbReference>
<feature type="domain" description="RNA polymerase sigma-70 region 2" evidence="5">
    <location>
        <begin position="24"/>
        <end position="88"/>
    </location>
</feature>
<evidence type="ECO:0000313" key="7">
    <source>
        <dbReference type="EMBL" id="PWN55417.1"/>
    </source>
</evidence>
<dbReference type="PANTHER" id="PTHR43133">
    <property type="entry name" value="RNA POLYMERASE ECF-TYPE SIGMA FACTO"/>
    <property type="match status" value="1"/>
</dbReference>
<keyword evidence="3" id="KW-0731">Sigma factor</keyword>
<dbReference type="Gene3D" id="1.10.1740.10">
    <property type="match status" value="1"/>
</dbReference>
<evidence type="ECO:0000259" key="6">
    <source>
        <dbReference type="Pfam" id="PF08281"/>
    </source>
</evidence>
<evidence type="ECO:0000313" key="8">
    <source>
        <dbReference type="Proteomes" id="UP000251800"/>
    </source>
</evidence>
<gene>
    <name evidence="7" type="ORF">DEH80_13145</name>
</gene>
<dbReference type="InterPro" id="IPR013324">
    <property type="entry name" value="RNA_pol_sigma_r3/r4-like"/>
</dbReference>
<evidence type="ECO:0000256" key="1">
    <source>
        <dbReference type="ARBA" id="ARBA00010641"/>
    </source>
</evidence>
<accession>A0A363UJ81</accession>